<dbReference type="EMBL" id="MLYO01000120">
    <property type="protein sequence ID" value="OIJ86752.1"/>
    <property type="molecule type" value="Genomic_DNA"/>
</dbReference>
<name>A0A1S2NZT5_9ACTN</name>
<reference evidence="3 4" key="1">
    <citation type="submission" date="2016-10" db="EMBL/GenBank/DDBJ databases">
        <title>Genome sequence of Streptomyces sp. MUSC 1.</title>
        <authorList>
            <person name="Lee L.-H."/>
            <person name="Ser H.-L."/>
            <person name="Law J.W.-F."/>
        </authorList>
    </citation>
    <scope>NUCLEOTIDE SEQUENCE [LARGE SCALE GENOMIC DNA]</scope>
    <source>
        <strain evidence="3 4">MUSC 1</strain>
    </source>
</reference>
<protein>
    <recommendedName>
        <fullName evidence="2">N-acetyltransferase domain-containing protein</fullName>
    </recommendedName>
</protein>
<dbReference type="InterPro" id="IPR000182">
    <property type="entry name" value="GNAT_dom"/>
</dbReference>
<dbReference type="InterPro" id="IPR016181">
    <property type="entry name" value="Acyl_CoA_acyltransferase"/>
</dbReference>
<dbReference type="CDD" id="cd04301">
    <property type="entry name" value="NAT_SF"/>
    <property type="match status" value="1"/>
</dbReference>
<evidence type="ECO:0000256" key="1">
    <source>
        <dbReference type="SAM" id="MobiDB-lite"/>
    </source>
</evidence>
<evidence type="ECO:0000313" key="4">
    <source>
        <dbReference type="Proteomes" id="UP000179642"/>
    </source>
</evidence>
<accession>A0A1S2NZT5</accession>
<organism evidence="3 4">
    <name type="scientific">Streptomyces monashensis</name>
    <dbReference type="NCBI Taxonomy" id="1678012"/>
    <lineage>
        <taxon>Bacteria</taxon>
        <taxon>Bacillati</taxon>
        <taxon>Actinomycetota</taxon>
        <taxon>Actinomycetes</taxon>
        <taxon>Kitasatosporales</taxon>
        <taxon>Streptomycetaceae</taxon>
        <taxon>Streptomyces</taxon>
    </lineage>
</organism>
<dbReference type="PANTHER" id="PTHR43415">
    <property type="entry name" value="SPERMIDINE N(1)-ACETYLTRANSFERASE"/>
    <property type="match status" value="1"/>
</dbReference>
<dbReference type="PROSITE" id="PS51186">
    <property type="entry name" value="GNAT"/>
    <property type="match status" value="1"/>
</dbReference>
<comment type="caution">
    <text evidence="3">The sequence shown here is derived from an EMBL/GenBank/DDBJ whole genome shotgun (WGS) entry which is preliminary data.</text>
</comment>
<dbReference type="AlphaFoldDB" id="A0A1S2NZT5"/>
<feature type="domain" description="N-acetyltransferase" evidence="2">
    <location>
        <begin position="6"/>
        <end position="170"/>
    </location>
</feature>
<dbReference type="Proteomes" id="UP000179642">
    <property type="component" value="Unassembled WGS sequence"/>
</dbReference>
<dbReference type="OrthoDB" id="9814648at2"/>
<evidence type="ECO:0000313" key="3">
    <source>
        <dbReference type="EMBL" id="OIJ86752.1"/>
    </source>
</evidence>
<keyword evidence="4" id="KW-1185">Reference proteome</keyword>
<dbReference type="RefSeq" id="WP_071386516.1">
    <property type="nucleotide sequence ID" value="NZ_MLYO01000120.1"/>
</dbReference>
<dbReference type="Pfam" id="PF00583">
    <property type="entry name" value="Acetyltransf_1"/>
    <property type="match status" value="1"/>
</dbReference>
<dbReference type="SUPFAM" id="SSF55729">
    <property type="entry name" value="Acyl-CoA N-acyltransferases (Nat)"/>
    <property type="match status" value="1"/>
</dbReference>
<dbReference type="GO" id="GO:0016747">
    <property type="term" value="F:acyltransferase activity, transferring groups other than amino-acyl groups"/>
    <property type="evidence" value="ECO:0007669"/>
    <property type="project" value="InterPro"/>
</dbReference>
<gene>
    <name evidence="3" type="ORF">BIV23_43505</name>
</gene>
<feature type="region of interest" description="Disordered" evidence="1">
    <location>
        <begin position="174"/>
        <end position="198"/>
    </location>
</feature>
<dbReference type="Gene3D" id="3.40.630.30">
    <property type="match status" value="1"/>
</dbReference>
<proteinExistence type="predicted"/>
<evidence type="ECO:0000259" key="2">
    <source>
        <dbReference type="PROSITE" id="PS51186"/>
    </source>
</evidence>
<dbReference type="PANTHER" id="PTHR43415:SF5">
    <property type="entry name" value="ACETYLTRANSFERASE"/>
    <property type="match status" value="1"/>
</dbReference>
<feature type="compositionally biased region" description="Basic and acidic residues" evidence="1">
    <location>
        <begin position="178"/>
        <end position="198"/>
    </location>
</feature>
<sequence>MSLAAVELREFTLADSSFLTSWIPGPVELLTWAGPSLTWPLDEPQIAAYAGESAAPGRWSWMGVDSQTGQVVGHASVRVDAEGVAGRLGRVLIAPEARGRGLGAGMLKEVLAVAFDIRGLQRVKLGVFSHNASAVRLYERLGFQVERVLPDVEQVEGRSWSVLQMSLASADWASARGQQREDDGGPVAQHHEASGMTP</sequence>